<reference evidence="1 2" key="1">
    <citation type="submission" date="2022-10" db="EMBL/GenBank/DDBJ databases">
        <title>Identification of biosynthetic pathway for the production of the potent trypsin inhibitor radiosumin.</title>
        <authorList>
            <person name="Fewer D.P."/>
            <person name="Delbaje E."/>
            <person name="Ouyang X."/>
            <person name="Agostino P.D."/>
            <person name="Wahlsten M."/>
            <person name="Jokela J."/>
            <person name="Permi P."/>
            <person name="Haapaniemi E."/>
            <person name="Koistinen H."/>
        </authorList>
    </citation>
    <scope>NUCLEOTIDE SEQUENCE [LARGE SCALE GENOMIC DNA]</scope>
    <source>
        <strain evidence="1 2">NIES-515</strain>
    </source>
</reference>
<comment type="caution">
    <text evidence="1">The sequence shown here is derived from an EMBL/GenBank/DDBJ whole genome shotgun (WGS) entry which is preliminary data.</text>
</comment>
<evidence type="ECO:0000313" key="1">
    <source>
        <dbReference type="EMBL" id="MCV3212805.1"/>
    </source>
</evidence>
<protein>
    <submittedName>
        <fullName evidence="1">Uncharacterized protein</fullName>
    </submittedName>
</protein>
<dbReference type="EMBL" id="JAOWRF010000068">
    <property type="protein sequence ID" value="MCV3212805.1"/>
    <property type="molecule type" value="Genomic_DNA"/>
</dbReference>
<gene>
    <name evidence="1" type="ORF">OGM63_04560</name>
</gene>
<dbReference type="RefSeq" id="WP_263744314.1">
    <property type="nucleotide sequence ID" value="NZ_JAOWRF010000068.1"/>
</dbReference>
<dbReference type="Proteomes" id="UP001526143">
    <property type="component" value="Unassembled WGS sequence"/>
</dbReference>
<organism evidence="1 2">
    <name type="scientific">Plectonema radiosum NIES-515</name>
    <dbReference type="NCBI Taxonomy" id="2986073"/>
    <lineage>
        <taxon>Bacteria</taxon>
        <taxon>Bacillati</taxon>
        <taxon>Cyanobacteriota</taxon>
        <taxon>Cyanophyceae</taxon>
        <taxon>Oscillatoriophycideae</taxon>
        <taxon>Oscillatoriales</taxon>
        <taxon>Microcoleaceae</taxon>
        <taxon>Plectonema</taxon>
    </lineage>
</organism>
<sequence length="110" mass="11817">MPEDSPININPQAEVIIIALGDIHNQGVIGKITGDVANIMNDTPGSQQADISGITALIAQLQKRIENNNQLSPMDKAQALQQVKALAFIDRAKNKQVMTATSDELLSDEP</sequence>
<evidence type="ECO:0000313" key="2">
    <source>
        <dbReference type="Proteomes" id="UP001526143"/>
    </source>
</evidence>
<proteinExistence type="predicted"/>
<accession>A0ABT3AVR8</accession>
<name>A0ABT3AVR8_9CYAN</name>
<keyword evidence="2" id="KW-1185">Reference proteome</keyword>